<evidence type="ECO:0000313" key="10">
    <source>
        <dbReference type="EMBL" id="TFD90679.1"/>
    </source>
</evidence>
<dbReference type="InterPro" id="IPR039425">
    <property type="entry name" value="RNA_pol_sigma-70-like"/>
</dbReference>
<dbReference type="AlphaFoldDB" id="A0A4R9BUS0"/>
<dbReference type="InterPro" id="IPR013249">
    <property type="entry name" value="RNA_pol_sigma70_r4_t2"/>
</dbReference>
<dbReference type="PANTHER" id="PTHR43133:SF8">
    <property type="entry name" value="RNA POLYMERASE SIGMA FACTOR HI_1459-RELATED"/>
    <property type="match status" value="1"/>
</dbReference>
<dbReference type="InterPro" id="IPR000838">
    <property type="entry name" value="RNA_pol_sigma70_ECF_CS"/>
</dbReference>
<dbReference type="Pfam" id="PF08281">
    <property type="entry name" value="Sigma70_r4_2"/>
    <property type="match status" value="1"/>
</dbReference>
<protein>
    <recommendedName>
        <fullName evidence="6">RNA polymerase sigma factor</fullName>
    </recommendedName>
</protein>
<evidence type="ECO:0000256" key="1">
    <source>
        <dbReference type="ARBA" id="ARBA00010641"/>
    </source>
</evidence>
<evidence type="ECO:0000256" key="4">
    <source>
        <dbReference type="ARBA" id="ARBA00023125"/>
    </source>
</evidence>
<evidence type="ECO:0000256" key="6">
    <source>
        <dbReference type="RuleBase" id="RU000716"/>
    </source>
</evidence>
<accession>A0A4R9BUS0</accession>
<gene>
    <name evidence="10" type="ORF">E3T61_10370</name>
</gene>
<dbReference type="NCBIfam" id="TIGR02937">
    <property type="entry name" value="sigma70-ECF"/>
    <property type="match status" value="1"/>
</dbReference>
<keyword evidence="11" id="KW-1185">Reference proteome</keyword>
<feature type="region of interest" description="Disordered" evidence="7">
    <location>
        <begin position="1"/>
        <end position="23"/>
    </location>
</feature>
<dbReference type="InterPro" id="IPR036388">
    <property type="entry name" value="WH-like_DNA-bd_sf"/>
</dbReference>
<keyword evidence="5 6" id="KW-0804">Transcription</keyword>
<dbReference type="SUPFAM" id="SSF88946">
    <property type="entry name" value="Sigma2 domain of RNA polymerase sigma factors"/>
    <property type="match status" value="1"/>
</dbReference>
<dbReference type="Gene3D" id="1.10.1740.10">
    <property type="match status" value="1"/>
</dbReference>
<evidence type="ECO:0000259" key="8">
    <source>
        <dbReference type="Pfam" id="PF04542"/>
    </source>
</evidence>
<keyword evidence="3 6" id="KW-0731">Sigma factor</keyword>
<evidence type="ECO:0000313" key="11">
    <source>
        <dbReference type="Proteomes" id="UP000298468"/>
    </source>
</evidence>
<dbReference type="InterPro" id="IPR013324">
    <property type="entry name" value="RNA_pol_sigma_r3/r4-like"/>
</dbReference>
<evidence type="ECO:0000256" key="5">
    <source>
        <dbReference type="ARBA" id="ARBA00023163"/>
    </source>
</evidence>
<dbReference type="EMBL" id="SOHM01000022">
    <property type="protein sequence ID" value="TFD90679.1"/>
    <property type="molecule type" value="Genomic_DNA"/>
</dbReference>
<dbReference type="PROSITE" id="PS01063">
    <property type="entry name" value="SIGMA70_ECF"/>
    <property type="match status" value="1"/>
</dbReference>
<dbReference type="Proteomes" id="UP000298468">
    <property type="component" value="Unassembled WGS sequence"/>
</dbReference>
<feature type="domain" description="RNA polymerase sigma factor 70 region 4 type 2" evidence="9">
    <location>
        <begin position="140"/>
        <end position="192"/>
    </location>
</feature>
<dbReference type="InterPro" id="IPR007627">
    <property type="entry name" value="RNA_pol_sigma70_r2"/>
</dbReference>
<dbReference type="CDD" id="cd06171">
    <property type="entry name" value="Sigma70_r4"/>
    <property type="match status" value="1"/>
</dbReference>
<keyword evidence="2 6" id="KW-0805">Transcription regulation</keyword>
<dbReference type="SUPFAM" id="SSF88659">
    <property type="entry name" value="Sigma3 and sigma4 domains of RNA polymerase sigma factors"/>
    <property type="match status" value="1"/>
</dbReference>
<organism evidence="10 11">
    <name type="scientific">Cryobacterium lactosi</name>
    <dbReference type="NCBI Taxonomy" id="1259202"/>
    <lineage>
        <taxon>Bacteria</taxon>
        <taxon>Bacillati</taxon>
        <taxon>Actinomycetota</taxon>
        <taxon>Actinomycetes</taxon>
        <taxon>Micrococcales</taxon>
        <taxon>Microbacteriaceae</taxon>
        <taxon>Cryobacterium</taxon>
    </lineage>
</organism>
<dbReference type="GO" id="GO:0006352">
    <property type="term" value="P:DNA-templated transcription initiation"/>
    <property type="evidence" value="ECO:0007669"/>
    <property type="project" value="InterPro"/>
</dbReference>
<evidence type="ECO:0000256" key="7">
    <source>
        <dbReference type="SAM" id="MobiDB-lite"/>
    </source>
</evidence>
<dbReference type="Pfam" id="PF04542">
    <property type="entry name" value="Sigma70_r2"/>
    <property type="match status" value="1"/>
</dbReference>
<sequence>MVDGPAQTVSTMMPSDVGQRQLEEESDGALVDFAVAGNRAAFDVLVRRHRSAMLAHAARTLGSSADSDDVVQETLIVAWEKLPTVTDPAHVKAWLMRVVHNKSVDRLRRRGPRPAVLDEDTLASDASSPFAVVETLLQNEAVARALAELPHDQRRAWLMREFSGSSYALIASELGVPVSTVRGLLARSRRTLAQELMDWR</sequence>
<reference evidence="10 11" key="1">
    <citation type="submission" date="2019-03" db="EMBL/GenBank/DDBJ databases">
        <title>Genomics of glacier-inhabiting Cryobacterium strains.</title>
        <authorList>
            <person name="Liu Q."/>
            <person name="Xin Y.-H."/>
        </authorList>
    </citation>
    <scope>NUCLEOTIDE SEQUENCE [LARGE SCALE GENOMIC DNA]</scope>
    <source>
        <strain evidence="10 11">Sr59</strain>
    </source>
</reference>
<evidence type="ECO:0000256" key="3">
    <source>
        <dbReference type="ARBA" id="ARBA00023082"/>
    </source>
</evidence>
<dbReference type="InterPro" id="IPR014284">
    <property type="entry name" value="RNA_pol_sigma-70_dom"/>
</dbReference>
<dbReference type="GO" id="GO:0016987">
    <property type="term" value="F:sigma factor activity"/>
    <property type="evidence" value="ECO:0007669"/>
    <property type="project" value="UniProtKB-KW"/>
</dbReference>
<comment type="similarity">
    <text evidence="1 6">Belongs to the sigma-70 factor family. ECF subfamily.</text>
</comment>
<proteinExistence type="inferred from homology"/>
<dbReference type="OrthoDB" id="7376212at2"/>
<dbReference type="GO" id="GO:0003677">
    <property type="term" value="F:DNA binding"/>
    <property type="evidence" value="ECO:0007669"/>
    <property type="project" value="UniProtKB-KW"/>
</dbReference>
<comment type="caution">
    <text evidence="10">The sequence shown here is derived from an EMBL/GenBank/DDBJ whole genome shotgun (WGS) entry which is preliminary data.</text>
</comment>
<name>A0A4R9BUS0_9MICO</name>
<keyword evidence="4 6" id="KW-0238">DNA-binding</keyword>
<evidence type="ECO:0000259" key="9">
    <source>
        <dbReference type="Pfam" id="PF08281"/>
    </source>
</evidence>
<dbReference type="InterPro" id="IPR013325">
    <property type="entry name" value="RNA_pol_sigma_r2"/>
</dbReference>
<dbReference type="Gene3D" id="1.10.10.10">
    <property type="entry name" value="Winged helix-like DNA-binding domain superfamily/Winged helix DNA-binding domain"/>
    <property type="match status" value="1"/>
</dbReference>
<dbReference type="RefSeq" id="WP_134640778.1">
    <property type="nucleotide sequence ID" value="NZ_SOHM01000022.1"/>
</dbReference>
<dbReference type="GO" id="GO:0006950">
    <property type="term" value="P:response to stress"/>
    <property type="evidence" value="ECO:0007669"/>
    <property type="project" value="UniProtKB-ARBA"/>
</dbReference>
<dbReference type="PANTHER" id="PTHR43133">
    <property type="entry name" value="RNA POLYMERASE ECF-TYPE SIGMA FACTO"/>
    <property type="match status" value="1"/>
</dbReference>
<evidence type="ECO:0000256" key="2">
    <source>
        <dbReference type="ARBA" id="ARBA00023015"/>
    </source>
</evidence>
<feature type="domain" description="RNA polymerase sigma-70 region 2" evidence="8">
    <location>
        <begin position="45"/>
        <end position="111"/>
    </location>
</feature>